<proteinExistence type="predicted"/>
<dbReference type="GO" id="GO:0000472">
    <property type="term" value="P:endonucleolytic cleavage to generate mature 5'-end of SSU-rRNA from (SSU-rRNA, 5.8S rRNA, LSU-rRNA)"/>
    <property type="evidence" value="ECO:0007669"/>
    <property type="project" value="TreeGrafter"/>
</dbReference>
<dbReference type="GO" id="GO:0000447">
    <property type="term" value="P:endonucleolytic cleavage in ITS1 to separate SSU-rRNA from 5.8S rRNA and LSU-rRNA from tricistronic rRNA transcript (SSU-rRNA, 5.8S rRNA, LSU-rRNA)"/>
    <property type="evidence" value="ECO:0007669"/>
    <property type="project" value="TreeGrafter"/>
</dbReference>
<dbReference type="InterPro" id="IPR011989">
    <property type="entry name" value="ARM-like"/>
</dbReference>
<dbReference type="Proteomes" id="UP000694568">
    <property type="component" value="Unplaced"/>
</dbReference>
<evidence type="ECO:0000256" key="1">
    <source>
        <dbReference type="ARBA" id="ARBA00022737"/>
    </source>
</evidence>
<dbReference type="GO" id="GO:0000480">
    <property type="term" value="P:endonucleolytic cleavage in 5'-ETS of tricistronic rRNA transcript (SSU-rRNA, 5.8S rRNA, LSU-rRNA)"/>
    <property type="evidence" value="ECO:0007669"/>
    <property type="project" value="TreeGrafter"/>
</dbReference>
<feature type="compositionally biased region" description="Basic and acidic residues" evidence="3">
    <location>
        <begin position="28"/>
        <end position="49"/>
    </location>
</feature>
<evidence type="ECO:0000256" key="3">
    <source>
        <dbReference type="SAM" id="MobiDB-lite"/>
    </source>
</evidence>
<dbReference type="GeneID" id="116057956"/>
<reference evidence="4" key="1">
    <citation type="submission" date="2025-08" db="UniProtKB">
        <authorList>
            <consortium name="Ensembl"/>
        </authorList>
    </citation>
    <scope>IDENTIFICATION</scope>
</reference>
<dbReference type="InterPro" id="IPR001313">
    <property type="entry name" value="Pumilio_RNA-bd_rpt"/>
</dbReference>
<feature type="repeat" description="Pumilio" evidence="2">
    <location>
        <begin position="85"/>
        <end position="120"/>
    </location>
</feature>
<reference evidence="4" key="2">
    <citation type="submission" date="2025-09" db="UniProtKB">
        <authorList>
            <consortium name="Ensembl"/>
        </authorList>
    </citation>
    <scope>IDENTIFICATION</scope>
</reference>
<dbReference type="GeneTree" id="ENSGT00390000004964"/>
<evidence type="ECO:0008006" key="6">
    <source>
        <dbReference type="Google" id="ProtNLM"/>
    </source>
</evidence>
<dbReference type="PANTHER" id="PTHR13102">
    <property type="entry name" value="NUCLEOLAR PROTEIN 9"/>
    <property type="match status" value="1"/>
</dbReference>
<dbReference type="Ensembl" id="ENSSLUT00000011040.1">
    <property type="protein sequence ID" value="ENSSLUP00000010684.1"/>
    <property type="gene ID" value="ENSSLUG00000005049.1"/>
</dbReference>
<dbReference type="SUPFAM" id="SSF48371">
    <property type="entry name" value="ARM repeat"/>
    <property type="match status" value="2"/>
</dbReference>
<protein>
    <recommendedName>
        <fullName evidence="6">Nucleolar protein 9</fullName>
    </recommendedName>
</protein>
<dbReference type="GO" id="GO:0030686">
    <property type="term" value="C:90S preribosome"/>
    <property type="evidence" value="ECO:0007669"/>
    <property type="project" value="TreeGrafter"/>
</dbReference>
<dbReference type="Pfam" id="PF22493">
    <property type="entry name" value="PUF_NOP9"/>
    <property type="match status" value="1"/>
</dbReference>
<feature type="compositionally biased region" description="Basic and acidic residues" evidence="3">
    <location>
        <begin position="1"/>
        <end position="14"/>
    </location>
</feature>
<dbReference type="OrthoDB" id="9987665at2759"/>
<dbReference type="GO" id="GO:0005730">
    <property type="term" value="C:nucleolus"/>
    <property type="evidence" value="ECO:0007669"/>
    <property type="project" value="TreeGrafter"/>
</dbReference>
<keyword evidence="1" id="KW-0677">Repeat</keyword>
<dbReference type="SMART" id="SM00025">
    <property type="entry name" value="Pumilio"/>
    <property type="match status" value="6"/>
</dbReference>
<dbReference type="GO" id="GO:0030688">
    <property type="term" value="C:preribosome, small subunit precursor"/>
    <property type="evidence" value="ECO:0007669"/>
    <property type="project" value="TreeGrafter"/>
</dbReference>
<keyword evidence="5" id="KW-1185">Reference proteome</keyword>
<feature type="region of interest" description="Disordered" evidence="3">
    <location>
        <begin position="1"/>
        <end position="49"/>
    </location>
</feature>
<sequence length="611" mass="67869">MLTKTEERKPQKGEGKKRRHPGEDGEGGESKRRGGEEGKGGQGDGGRKRLDALSVGYFRRVGERLSEGFEDNEEREMFVENVLTEVKGKAMVVSMDQTGSITLQRLLPLCSPDQVATVLAELGGELGSEFKAVSCDRCGGHVVESAVRQISMWIESSATTEEEEEESCGALEAQVLSLSKAVRDNSEEFIKHVHGSHVVRTLLHVLAGCLGPARTESRPGAKERNVVPQLTDFEIPTAFWYELKSLTETLMDNVNLSVIDAVASVVFQTMLTVCHRKRPKLCKQLLKRIMEYLTSRNAAPGVSPLLVFLKDKASSHLVETIIQLSHKSLLRDLYKNHLKGQLVDLALHSIANFPIQRLTAASAKYKLFLKLFDELIQGVEAILAAGHMGVIVQLAESCAESEEKQEEMMQCLLRAFHCAEPGSRHVSCLPLFMSLITYEVYYHSDTAEGNIQTEVPLSSICYHGSRLVQALAKFKERSLLLSSLRTLSPADLLTLASDPSGSHVLQALITTSSDKGRGKILKRLEGQYVLMACSRLGSRVLEAVWNSATVSHRQSIAQELVLSESQLRSDQFARHVWAKFGLSHFIHRRAHWQEIQTGESKKRKLFSDILE</sequence>
<dbReference type="InterPro" id="IPR016024">
    <property type="entry name" value="ARM-type_fold"/>
</dbReference>
<dbReference type="Gene3D" id="1.25.10.10">
    <property type="entry name" value="Leucine-rich Repeat Variant"/>
    <property type="match status" value="2"/>
</dbReference>
<name>A0A8C9XGJ7_SANLU</name>
<dbReference type="RefSeq" id="XP_031166416.1">
    <property type="nucleotide sequence ID" value="XM_031310556.1"/>
</dbReference>
<evidence type="ECO:0000313" key="5">
    <source>
        <dbReference type="Proteomes" id="UP000694568"/>
    </source>
</evidence>
<gene>
    <name evidence="4" type="primary">LOC116057956</name>
</gene>
<dbReference type="GO" id="GO:0000056">
    <property type="term" value="P:ribosomal small subunit export from nucleus"/>
    <property type="evidence" value="ECO:0007669"/>
    <property type="project" value="TreeGrafter"/>
</dbReference>
<evidence type="ECO:0000313" key="4">
    <source>
        <dbReference type="Ensembl" id="ENSSLUP00000010684.1"/>
    </source>
</evidence>
<dbReference type="PANTHER" id="PTHR13102:SF0">
    <property type="entry name" value="NUCLEOLAR PROTEIN 9"/>
    <property type="match status" value="1"/>
</dbReference>
<feature type="repeat" description="Pumilio" evidence="2">
    <location>
        <begin position="486"/>
        <end position="522"/>
    </location>
</feature>
<dbReference type="GO" id="GO:0003723">
    <property type="term" value="F:RNA binding"/>
    <property type="evidence" value="ECO:0007669"/>
    <property type="project" value="InterPro"/>
</dbReference>
<dbReference type="RefSeq" id="XP_031166415.1">
    <property type="nucleotide sequence ID" value="XM_031310555.2"/>
</dbReference>
<organism evidence="4 5">
    <name type="scientific">Sander lucioperca</name>
    <name type="common">Pike-perch</name>
    <name type="synonym">Perca lucioperca</name>
    <dbReference type="NCBI Taxonomy" id="283035"/>
    <lineage>
        <taxon>Eukaryota</taxon>
        <taxon>Metazoa</taxon>
        <taxon>Chordata</taxon>
        <taxon>Craniata</taxon>
        <taxon>Vertebrata</taxon>
        <taxon>Euteleostomi</taxon>
        <taxon>Actinopterygii</taxon>
        <taxon>Neopterygii</taxon>
        <taxon>Teleostei</taxon>
        <taxon>Neoteleostei</taxon>
        <taxon>Acanthomorphata</taxon>
        <taxon>Eupercaria</taxon>
        <taxon>Perciformes</taxon>
        <taxon>Percoidei</taxon>
        <taxon>Percidae</taxon>
        <taxon>Luciopercinae</taxon>
        <taxon>Sander</taxon>
    </lineage>
</organism>
<accession>A0A8C9XGJ7</accession>
<dbReference type="PROSITE" id="PS50302">
    <property type="entry name" value="PUM"/>
    <property type="match status" value="2"/>
</dbReference>
<dbReference type="AlphaFoldDB" id="A0A8C9XGJ7"/>
<dbReference type="InterPro" id="IPR040000">
    <property type="entry name" value="NOP9"/>
</dbReference>
<evidence type="ECO:0000256" key="2">
    <source>
        <dbReference type="PROSITE-ProRule" id="PRU00317"/>
    </source>
</evidence>